<name>A0A7X1KB32_9SPHN</name>
<sequence length="224" mass="23991">MIVGWPCPDAAAPAGTRDEWALVFDRGRARRVLIAPALFDEHNRLRRFAAETMRRLDEAGIDTMLPDLPGTNESLAPLDQQSLGGWRMAMAAAGRHFAATHVLALRGGSLIAPDLPGWSLGAIAGTSLLRQLLRARVLAAREAGREETQEALLEMGRKAGLDLAGYRLGPNLIDDLQHAVPAPHLITIAQADLGGAGLWLRAEPGESPEQSAALARRIVQDTPA</sequence>
<dbReference type="RefSeq" id="WP_185682289.1">
    <property type="nucleotide sequence ID" value="NZ_JACLAU010000003.1"/>
</dbReference>
<organism evidence="1 2">
    <name type="scientific">Novosphingobium aerophilum</name>
    <dbReference type="NCBI Taxonomy" id="2839843"/>
    <lineage>
        <taxon>Bacteria</taxon>
        <taxon>Pseudomonadati</taxon>
        <taxon>Pseudomonadota</taxon>
        <taxon>Alphaproteobacteria</taxon>
        <taxon>Sphingomonadales</taxon>
        <taxon>Sphingomonadaceae</taxon>
        <taxon>Novosphingobium</taxon>
    </lineage>
</organism>
<reference evidence="1 2" key="1">
    <citation type="submission" date="2020-08" db="EMBL/GenBank/DDBJ databases">
        <title>The genome sequence of Novosphingobium flavum 4Y4.</title>
        <authorList>
            <person name="Liu Y."/>
        </authorList>
    </citation>
    <scope>NUCLEOTIDE SEQUENCE [LARGE SCALE GENOMIC DNA]</scope>
    <source>
        <strain evidence="1 2">4Y4</strain>
    </source>
</reference>
<evidence type="ECO:0000313" key="1">
    <source>
        <dbReference type="EMBL" id="MBC2650871.1"/>
    </source>
</evidence>
<dbReference type="AlphaFoldDB" id="A0A7X1KB32"/>
<proteinExistence type="predicted"/>
<dbReference type="Proteomes" id="UP000520156">
    <property type="component" value="Unassembled WGS sequence"/>
</dbReference>
<comment type="caution">
    <text evidence="1">The sequence shown here is derived from an EMBL/GenBank/DDBJ whole genome shotgun (WGS) entry which is preliminary data.</text>
</comment>
<protein>
    <submittedName>
        <fullName evidence="1">Uncharacterized protein</fullName>
    </submittedName>
</protein>
<dbReference type="EMBL" id="JACLAU010000003">
    <property type="protein sequence ID" value="MBC2650871.1"/>
    <property type="molecule type" value="Genomic_DNA"/>
</dbReference>
<evidence type="ECO:0000313" key="2">
    <source>
        <dbReference type="Proteomes" id="UP000520156"/>
    </source>
</evidence>
<keyword evidence="2" id="KW-1185">Reference proteome</keyword>
<accession>A0A7X1KB32</accession>
<gene>
    <name evidence="1" type="ORF">H7F49_04075</name>
</gene>